<dbReference type="OrthoDB" id="9765330at2"/>
<dbReference type="PANTHER" id="PTHR12526">
    <property type="entry name" value="GLYCOSYLTRANSFERASE"/>
    <property type="match status" value="1"/>
</dbReference>
<keyword evidence="3" id="KW-1185">Reference proteome</keyword>
<dbReference type="EMBL" id="QAOM01000002">
    <property type="protein sequence ID" value="PTQ85938.1"/>
    <property type="molecule type" value="Genomic_DNA"/>
</dbReference>
<reference evidence="2 3" key="1">
    <citation type="submission" date="2018-04" db="EMBL/GenBank/DDBJ databases">
        <title>Genomic Encyclopedia of Archaeal and Bacterial Type Strains, Phase II (KMG-II): from individual species to whole genera.</title>
        <authorList>
            <person name="Goeker M."/>
        </authorList>
    </citation>
    <scope>NUCLEOTIDE SEQUENCE [LARGE SCALE GENOMIC DNA]</scope>
    <source>
        <strain evidence="2 3">DSM 18806</strain>
    </source>
</reference>
<evidence type="ECO:0000313" key="2">
    <source>
        <dbReference type="EMBL" id="PTQ85938.1"/>
    </source>
</evidence>
<gene>
    <name evidence="2" type="ORF">C8U37_10241</name>
</gene>
<organism evidence="2 3">
    <name type="scientific">Trichococcus patagoniensis</name>
    <dbReference type="NCBI Taxonomy" id="382641"/>
    <lineage>
        <taxon>Bacteria</taxon>
        <taxon>Bacillati</taxon>
        <taxon>Bacillota</taxon>
        <taxon>Bacilli</taxon>
        <taxon>Lactobacillales</taxon>
        <taxon>Carnobacteriaceae</taxon>
        <taxon>Trichococcus</taxon>
    </lineage>
</organism>
<dbReference type="GO" id="GO:0016757">
    <property type="term" value="F:glycosyltransferase activity"/>
    <property type="evidence" value="ECO:0007669"/>
    <property type="project" value="InterPro"/>
</dbReference>
<dbReference type="AlphaFoldDB" id="A0A2T5IQ42"/>
<dbReference type="Gene3D" id="3.40.50.2000">
    <property type="entry name" value="Glycogen Phosphorylase B"/>
    <property type="match status" value="2"/>
</dbReference>
<keyword evidence="2" id="KW-0808">Transferase</keyword>
<sequence length="349" mass="40162">MKRVIFVPTATNSNKYVELMRKAIVQANYELSENNSFLDVLRSDIVHLNWFEGIPAGGTLKKRISYIKKMCALMTLKLLGKEIIFTLHNKMPHECEEARYSTNLMNWLITESNSIVVHCQESYSVLNKISNDIPNEKIYYVPHPNYIGVYKDKIKYEKYKKKENELLILFMGAVRPYKNVEIIIHAANQLKNYSDINFLICGKCSSEEYRLSLMSMIQGANITTDLRFINDEEIPSLMALADASVLPYNTNSALNSGAAYLAFSYEKTVVSTDIGTVKDLDSNDFLYSYQYSENEEEHVNALVAAIMRMYVERSDNNSHIAWQGKQLFEEMTIHNSLDLVAEKIRNVYK</sequence>
<accession>A0A2T5IQ42</accession>
<evidence type="ECO:0000313" key="3">
    <source>
        <dbReference type="Proteomes" id="UP000244161"/>
    </source>
</evidence>
<feature type="domain" description="Glycosyl transferase family 1" evidence="1">
    <location>
        <begin position="157"/>
        <end position="285"/>
    </location>
</feature>
<comment type="caution">
    <text evidence="2">The sequence shown here is derived from an EMBL/GenBank/DDBJ whole genome shotgun (WGS) entry which is preliminary data.</text>
</comment>
<dbReference type="RefSeq" id="WP_108031530.1">
    <property type="nucleotide sequence ID" value="NZ_QAOM01000002.1"/>
</dbReference>
<name>A0A2T5IQ42_9LACT</name>
<dbReference type="Proteomes" id="UP000244161">
    <property type="component" value="Unassembled WGS sequence"/>
</dbReference>
<dbReference type="InterPro" id="IPR001296">
    <property type="entry name" value="Glyco_trans_1"/>
</dbReference>
<evidence type="ECO:0000259" key="1">
    <source>
        <dbReference type="Pfam" id="PF00534"/>
    </source>
</evidence>
<proteinExistence type="predicted"/>
<protein>
    <submittedName>
        <fullName evidence="2">Glycosyltransferase involved in cell wall biosynthesis</fullName>
    </submittedName>
</protein>
<dbReference type="Pfam" id="PF00534">
    <property type="entry name" value="Glycos_transf_1"/>
    <property type="match status" value="1"/>
</dbReference>
<dbReference type="SUPFAM" id="SSF53756">
    <property type="entry name" value="UDP-Glycosyltransferase/glycogen phosphorylase"/>
    <property type="match status" value="1"/>
</dbReference>